<dbReference type="PANTHER" id="PTHR22917:SF3">
    <property type="entry name" value="VITRONECTIN"/>
    <property type="match status" value="1"/>
</dbReference>
<dbReference type="GO" id="GO:0005044">
    <property type="term" value="F:scavenger receptor activity"/>
    <property type="evidence" value="ECO:0007669"/>
    <property type="project" value="InterPro"/>
</dbReference>
<gene>
    <name evidence="11" type="primary">VTN</name>
    <name evidence="11" type="synonym">vtnb</name>
</gene>
<reference evidence="11" key="1">
    <citation type="submission" date="2025-08" db="UniProtKB">
        <authorList>
            <consortium name="Ensembl"/>
        </authorList>
    </citation>
    <scope>IDENTIFICATION</scope>
</reference>
<dbReference type="PANTHER" id="PTHR22917">
    <property type="entry name" value="HEMOPEXIN DOMAIN-CONTAINING PROTEIN"/>
    <property type="match status" value="1"/>
</dbReference>
<dbReference type="InterPro" id="IPR036375">
    <property type="entry name" value="Hemopexin-like_dom_sf"/>
</dbReference>
<dbReference type="SUPFAM" id="SSF90188">
    <property type="entry name" value="Somatomedin B domain"/>
    <property type="match status" value="1"/>
</dbReference>
<dbReference type="Pfam" id="PF01033">
    <property type="entry name" value="Somatomedin_B"/>
    <property type="match status" value="1"/>
</dbReference>
<dbReference type="OMA" id="FYTICPR"/>
<dbReference type="InterPro" id="IPR036024">
    <property type="entry name" value="Somatomedin_B-like_dom_sf"/>
</dbReference>
<dbReference type="GO" id="GO:0050840">
    <property type="term" value="F:extracellular matrix binding"/>
    <property type="evidence" value="ECO:0007669"/>
    <property type="project" value="TreeGrafter"/>
</dbReference>
<reference evidence="11" key="2">
    <citation type="submission" date="2025-09" db="UniProtKB">
        <authorList>
            <consortium name="Ensembl"/>
        </authorList>
    </citation>
    <scope>IDENTIFICATION</scope>
</reference>
<feature type="chain" id="PRO_5025656894" evidence="9">
    <location>
        <begin position="18"/>
        <end position="471"/>
    </location>
</feature>
<dbReference type="GO" id="GO:0005178">
    <property type="term" value="F:integrin binding"/>
    <property type="evidence" value="ECO:0007669"/>
    <property type="project" value="TreeGrafter"/>
</dbReference>
<dbReference type="FunCoup" id="A0A673WC94">
    <property type="interactions" value="2207"/>
</dbReference>
<dbReference type="PRINTS" id="PR00022">
    <property type="entry name" value="SOMATOMEDINB"/>
</dbReference>
<name>A0A673WC94_SALTR</name>
<evidence type="ECO:0000256" key="2">
    <source>
        <dbReference type="ARBA" id="ARBA00022525"/>
    </source>
</evidence>
<keyword evidence="12" id="KW-1185">Reference proteome</keyword>
<feature type="signal peptide" evidence="9">
    <location>
        <begin position="1"/>
        <end position="17"/>
    </location>
</feature>
<proteinExistence type="predicted"/>
<protein>
    <submittedName>
        <fullName evidence="11">Vitronectin b</fullName>
    </submittedName>
</protein>
<dbReference type="Pfam" id="PF00045">
    <property type="entry name" value="Hemopexin"/>
    <property type="match status" value="3"/>
</dbReference>
<dbReference type="GO" id="GO:0033627">
    <property type="term" value="P:cell adhesion mediated by integrin"/>
    <property type="evidence" value="ECO:0007669"/>
    <property type="project" value="TreeGrafter"/>
</dbReference>
<evidence type="ECO:0000313" key="11">
    <source>
        <dbReference type="Ensembl" id="ENSSTUP00000006337.1"/>
    </source>
</evidence>
<feature type="region of interest" description="Disordered" evidence="8">
    <location>
        <begin position="452"/>
        <end position="471"/>
    </location>
</feature>
<dbReference type="GO" id="GO:0005615">
    <property type="term" value="C:extracellular space"/>
    <property type="evidence" value="ECO:0007669"/>
    <property type="project" value="TreeGrafter"/>
</dbReference>
<organism evidence="11 12">
    <name type="scientific">Salmo trutta</name>
    <name type="common">Brown trout</name>
    <dbReference type="NCBI Taxonomy" id="8032"/>
    <lineage>
        <taxon>Eukaryota</taxon>
        <taxon>Metazoa</taxon>
        <taxon>Chordata</taxon>
        <taxon>Craniata</taxon>
        <taxon>Vertebrata</taxon>
        <taxon>Euteleostomi</taxon>
        <taxon>Actinopterygii</taxon>
        <taxon>Neopterygii</taxon>
        <taxon>Teleostei</taxon>
        <taxon>Protacanthopterygii</taxon>
        <taxon>Salmoniformes</taxon>
        <taxon>Salmonidae</taxon>
        <taxon>Salmoninae</taxon>
        <taxon>Salmo</taxon>
    </lineage>
</organism>
<keyword evidence="3 9" id="KW-0732">Signal</keyword>
<evidence type="ECO:0000256" key="4">
    <source>
        <dbReference type="ARBA" id="ARBA00022737"/>
    </source>
</evidence>
<evidence type="ECO:0000256" key="6">
    <source>
        <dbReference type="ARBA" id="ARBA00023180"/>
    </source>
</evidence>
<dbReference type="InterPro" id="IPR020436">
    <property type="entry name" value="SMB_chordata"/>
</dbReference>
<dbReference type="InParanoid" id="A0A673WC94"/>
<dbReference type="AlphaFoldDB" id="A0A673WC94"/>
<evidence type="ECO:0000256" key="7">
    <source>
        <dbReference type="PROSITE-ProRule" id="PRU01011"/>
    </source>
</evidence>
<feature type="domain" description="SMB" evidence="10">
    <location>
        <begin position="18"/>
        <end position="60"/>
    </location>
</feature>
<keyword evidence="5" id="KW-1015">Disulfide bond</keyword>
<dbReference type="SMART" id="SM00120">
    <property type="entry name" value="HX"/>
    <property type="match status" value="4"/>
</dbReference>
<evidence type="ECO:0000313" key="12">
    <source>
        <dbReference type="Proteomes" id="UP000472277"/>
    </source>
</evidence>
<sequence length="471" mass="53939">MKLAVVLLALALASAFAAEESCVGRCHSFNPMSKCQCDSMCRYYSSCCMDFNSACPRKIARGDTFDAPEDDVVNTPITAVNTNPGTMVDPETTNIPPVMNTTAFPTTTLAPTTTIHTPTPTLPPDPEAVPCSGKPFDAFLQLKNGSIYAFRGDYFFELDERAVVPGYPKLIYDKWGIRGPIDAAFTRINCQGKTYIFKGNKYWRFEDDVLDADYPRDISVGFEKVPSDVDAAFAIPAPGHHGKEKVYFFKGDQYYQYEFKHQPSHEECVRLTKSSPSVLFTHYTNLYCDDTWENLFTMLFQGLQGHKKGPRFINKDWVGIKSPIDAAMVGRLYISPKPTPSPSPTPRRRANRWRKDRRRGQRGRARQSRSAYFEDFFLDDHDWMIGGFTYDSDYSDYTPTHTTHDKTMPVQNVYFFKKDKYYRVDLQTKHIDFASPPYPRSIAKYWLGCKQESGPDREEIDRHYEPMAEKR</sequence>
<dbReference type="GO" id="GO:0007160">
    <property type="term" value="P:cell-matrix adhesion"/>
    <property type="evidence" value="ECO:0007669"/>
    <property type="project" value="TreeGrafter"/>
</dbReference>
<evidence type="ECO:0000259" key="10">
    <source>
        <dbReference type="PROSITE" id="PS50958"/>
    </source>
</evidence>
<feature type="repeat" description="Hemopexin" evidence="7">
    <location>
        <begin position="178"/>
        <end position="225"/>
    </location>
</feature>
<evidence type="ECO:0000256" key="3">
    <source>
        <dbReference type="ARBA" id="ARBA00022729"/>
    </source>
</evidence>
<dbReference type="Gene3D" id="2.110.10.10">
    <property type="entry name" value="Hemopexin-like domain"/>
    <property type="match status" value="2"/>
</dbReference>
<dbReference type="CDD" id="cd00094">
    <property type="entry name" value="HX"/>
    <property type="match status" value="1"/>
</dbReference>
<evidence type="ECO:0000256" key="9">
    <source>
        <dbReference type="SAM" id="SignalP"/>
    </source>
</evidence>
<dbReference type="Proteomes" id="UP000472277">
    <property type="component" value="Chromosome 19"/>
</dbReference>
<dbReference type="PROSITE" id="PS50958">
    <property type="entry name" value="SMB_2"/>
    <property type="match status" value="1"/>
</dbReference>
<feature type="repeat" description="Hemopexin" evidence="7">
    <location>
        <begin position="399"/>
        <end position="449"/>
    </location>
</feature>
<feature type="region of interest" description="Disordered" evidence="8">
    <location>
        <begin position="333"/>
        <end position="367"/>
    </location>
</feature>
<keyword evidence="4" id="KW-0677">Repeat</keyword>
<feature type="compositionally biased region" description="Basic and acidic residues" evidence="8">
    <location>
        <begin position="453"/>
        <end position="471"/>
    </location>
</feature>
<dbReference type="PROSITE" id="PS00524">
    <property type="entry name" value="SMB_1"/>
    <property type="match status" value="1"/>
</dbReference>
<dbReference type="GO" id="GO:0030247">
    <property type="term" value="F:polysaccharide binding"/>
    <property type="evidence" value="ECO:0007669"/>
    <property type="project" value="InterPro"/>
</dbReference>
<feature type="compositionally biased region" description="Basic residues" evidence="8">
    <location>
        <begin position="346"/>
        <end position="367"/>
    </location>
</feature>
<dbReference type="OrthoDB" id="9898692at2759"/>
<keyword evidence="6" id="KW-0325">Glycoprotein</keyword>
<dbReference type="SMART" id="SM00201">
    <property type="entry name" value="SO"/>
    <property type="match status" value="1"/>
</dbReference>
<evidence type="ECO:0000256" key="8">
    <source>
        <dbReference type="SAM" id="MobiDB-lite"/>
    </source>
</evidence>
<dbReference type="InterPro" id="IPR018487">
    <property type="entry name" value="Hemopexin-like_repeat"/>
</dbReference>
<dbReference type="Gene3D" id="4.10.410.20">
    <property type="match status" value="1"/>
</dbReference>
<feature type="repeat" description="Hemopexin" evidence="7">
    <location>
        <begin position="226"/>
        <end position="286"/>
    </location>
</feature>
<dbReference type="GeneTree" id="ENSGT00530000063751"/>
<feature type="repeat" description="Hemopexin" evidence="7">
    <location>
        <begin position="133"/>
        <end position="177"/>
    </location>
</feature>
<dbReference type="InterPro" id="IPR051298">
    <property type="entry name" value="Heme_transport/Cell_adhesion"/>
</dbReference>
<dbReference type="InterPro" id="IPR000585">
    <property type="entry name" value="Hemopexin-like_dom"/>
</dbReference>
<dbReference type="Ensembl" id="ENSSTUT00000006738.1">
    <property type="protein sequence ID" value="ENSSTUP00000006337.1"/>
    <property type="gene ID" value="ENSSTUG00000003055.1"/>
</dbReference>
<dbReference type="GO" id="GO:0006955">
    <property type="term" value="P:immune response"/>
    <property type="evidence" value="ECO:0007669"/>
    <property type="project" value="InterPro"/>
</dbReference>
<keyword evidence="2" id="KW-0964">Secreted</keyword>
<dbReference type="SUPFAM" id="SSF50923">
    <property type="entry name" value="Hemopexin-like domain"/>
    <property type="match status" value="1"/>
</dbReference>
<dbReference type="InterPro" id="IPR001212">
    <property type="entry name" value="Somatomedin_B_dom"/>
</dbReference>
<accession>A0A673WC94</accession>
<evidence type="ECO:0000256" key="1">
    <source>
        <dbReference type="ARBA" id="ARBA00004613"/>
    </source>
</evidence>
<comment type="subcellular location">
    <subcellularLocation>
        <location evidence="1">Secreted</location>
    </subcellularLocation>
</comment>
<evidence type="ECO:0000256" key="5">
    <source>
        <dbReference type="ARBA" id="ARBA00023157"/>
    </source>
</evidence>
<dbReference type="PROSITE" id="PS51642">
    <property type="entry name" value="HEMOPEXIN_2"/>
    <property type="match status" value="4"/>
</dbReference>